<feature type="compositionally biased region" description="Basic and acidic residues" evidence="11">
    <location>
        <begin position="204"/>
        <end position="217"/>
    </location>
</feature>
<dbReference type="GO" id="GO:0006355">
    <property type="term" value="P:regulation of DNA-templated transcription"/>
    <property type="evidence" value="ECO:0007669"/>
    <property type="project" value="InterPro"/>
</dbReference>
<feature type="domain" description="PB1" evidence="12">
    <location>
        <begin position="223"/>
        <end position="269"/>
    </location>
</feature>
<evidence type="ECO:0000256" key="7">
    <source>
        <dbReference type="ARBA" id="ARBA00023163"/>
    </source>
</evidence>
<keyword evidence="8 10" id="KW-0539">Nucleus</keyword>
<keyword evidence="9 10" id="KW-0927">Auxin signaling pathway</keyword>
<feature type="region of interest" description="Disordered" evidence="11">
    <location>
        <begin position="1"/>
        <end position="20"/>
    </location>
</feature>
<dbReference type="InterPro" id="IPR033389">
    <property type="entry name" value="AUX/IAA_dom"/>
</dbReference>
<comment type="caution">
    <text evidence="13">The sequence shown here is derived from an EMBL/GenBank/DDBJ whole genome shotgun (WGS) entry which is preliminary data.</text>
</comment>
<dbReference type="GO" id="GO:0005634">
    <property type="term" value="C:nucleus"/>
    <property type="evidence" value="ECO:0007669"/>
    <property type="project" value="UniProtKB-SubCell"/>
</dbReference>
<organism evidence="13 14">
    <name type="scientific">Panicum virgatum</name>
    <name type="common">Blackwell switchgrass</name>
    <dbReference type="NCBI Taxonomy" id="38727"/>
    <lineage>
        <taxon>Eukaryota</taxon>
        <taxon>Viridiplantae</taxon>
        <taxon>Streptophyta</taxon>
        <taxon>Embryophyta</taxon>
        <taxon>Tracheophyta</taxon>
        <taxon>Spermatophyta</taxon>
        <taxon>Magnoliopsida</taxon>
        <taxon>Liliopsida</taxon>
        <taxon>Poales</taxon>
        <taxon>Poaceae</taxon>
        <taxon>PACMAD clade</taxon>
        <taxon>Panicoideae</taxon>
        <taxon>Panicodae</taxon>
        <taxon>Paniceae</taxon>
        <taxon>Panicinae</taxon>
        <taxon>Panicum</taxon>
        <taxon>Panicum sect. Hiantes</taxon>
    </lineage>
</organism>
<evidence type="ECO:0000256" key="10">
    <source>
        <dbReference type="RuleBase" id="RU004549"/>
    </source>
</evidence>
<evidence type="ECO:0000256" key="1">
    <source>
        <dbReference type="ARBA" id="ARBA00002159"/>
    </source>
</evidence>
<evidence type="ECO:0000256" key="6">
    <source>
        <dbReference type="ARBA" id="ARBA00023015"/>
    </source>
</evidence>
<dbReference type="AlphaFoldDB" id="A0A8T0UC81"/>
<sequence length="269" mass="28965">MEEDSRGRAPSTPQLLNLIRGEGEWKVVREAADGGRSSRTTSSEAEEDTELELKLKLGLPGVQEEERPAGPREKMQQEQESCTALSLGCFPSHSRLAASTATATGAKRGFLATVGAKAEGCNQRHQDRQGCGDELTLGDENMAGERKKGCCPPSSSHDSAAAPVHSSSSNPHHQGRGAVHPVVGWPPVRAIRRNLTNGSSSKQSPDRQNDEAGDKAKLTCKRSPLVKINMDGIPIGRKIDLAAYDNFQKLSSAVQELFSGFLEEGFRLH</sequence>
<evidence type="ECO:0000259" key="12">
    <source>
        <dbReference type="PROSITE" id="PS51745"/>
    </source>
</evidence>
<comment type="function">
    <text evidence="1 10">Aux/IAA proteins are short-lived transcriptional factors that function as repressors of early auxin response genes at low auxin concentrations.</text>
</comment>
<comment type="similarity">
    <text evidence="3 10">Belongs to the Aux/IAA family.</text>
</comment>
<dbReference type="PANTHER" id="PTHR31734">
    <property type="entry name" value="AUXIN-RESPONSIVE PROTEIN IAA17"/>
    <property type="match status" value="1"/>
</dbReference>
<evidence type="ECO:0000256" key="5">
    <source>
        <dbReference type="ARBA" id="ARBA00022491"/>
    </source>
</evidence>
<evidence type="ECO:0000256" key="11">
    <source>
        <dbReference type="SAM" id="MobiDB-lite"/>
    </source>
</evidence>
<keyword evidence="5 10" id="KW-0678">Repressor</keyword>
<dbReference type="Gene3D" id="3.10.20.90">
    <property type="entry name" value="Phosphatidylinositol 3-kinase Catalytic Subunit, Chain A, domain 1"/>
    <property type="match status" value="1"/>
</dbReference>
<comment type="subcellular location">
    <subcellularLocation>
        <location evidence="2 10">Nucleus</location>
    </subcellularLocation>
</comment>
<feature type="compositionally biased region" description="Polar residues" evidence="11">
    <location>
        <begin position="194"/>
        <end position="203"/>
    </location>
</feature>
<feature type="region of interest" description="Disordered" evidence="11">
    <location>
        <begin position="30"/>
        <end position="80"/>
    </location>
</feature>
<keyword evidence="7 10" id="KW-0804">Transcription</keyword>
<evidence type="ECO:0000256" key="9">
    <source>
        <dbReference type="ARBA" id="ARBA00023294"/>
    </source>
</evidence>
<evidence type="ECO:0000256" key="3">
    <source>
        <dbReference type="ARBA" id="ARBA00006728"/>
    </source>
</evidence>
<comment type="subunit">
    <text evidence="4 10">Homodimers and heterodimers.</text>
</comment>
<name>A0A8T0UC81_PANVG</name>
<dbReference type="GO" id="GO:0009734">
    <property type="term" value="P:auxin-activated signaling pathway"/>
    <property type="evidence" value="ECO:0007669"/>
    <property type="project" value="UniProtKB-UniRule"/>
</dbReference>
<evidence type="ECO:0000313" key="13">
    <source>
        <dbReference type="EMBL" id="KAG2618019.1"/>
    </source>
</evidence>
<protein>
    <recommendedName>
        <fullName evidence="10">Auxin-responsive protein</fullName>
    </recommendedName>
</protein>
<dbReference type="Pfam" id="PF02309">
    <property type="entry name" value="AUX_IAA"/>
    <property type="match status" value="1"/>
</dbReference>
<feature type="compositionally biased region" description="Low complexity" evidence="11">
    <location>
        <begin position="152"/>
        <end position="172"/>
    </location>
</feature>
<evidence type="ECO:0000256" key="8">
    <source>
        <dbReference type="ARBA" id="ARBA00023242"/>
    </source>
</evidence>
<dbReference type="EMBL" id="CM029042">
    <property type="protein sequence ID" value="KAG2618019.1"/>
    <property type="molecule type" value="Genomic_DNA"/>
</dbReference>
<evidence type="ECO:0000313" key="14">
    <source>
        <dbReference type="Proteomes" id="UP000823388"/>
    </source>
</evidence>
<proteinExistence type="inferred from homology"/>
<evidence type="ECO:0000256" key="4">
    <source>
        <dbReference type="ARBA" id="ARBA00011726"/>
    </source>
</evidence>
<evidence type="ECO:0000256" key="2">
    <source>
        <dbReference type="ARBA" id="ARBA00004123"/>
    </source>
</evidence>
<dbReference type="InterPro" id="IPR003311">
    <property type="entry name" value="AUX_IAA"/>
</dbReference>
<gene>
    <name evidence="13" type="ORF">PVAP13_3NG258138</name>
</gene>
<feature type="region of interest" description="Disordered" evidence="11">
    <location>
        <begin position="144"/>
        <end position="217"/>
    </location>
</feature>
<dbReference type="PROSITE" id="PS51745">
    <property type="entry name" value="PB1"/>
    <property type="match status" value="1"/>
</dbReference>
<reference evidence="13" key="1">
    <citation type="submission" date="2020-05" db="EMBL/GenBank/DDBJ databases">
        <title>WGS assembly of Panicum virgatum.</title>
        <authorList>
            <person name="Lovell J.T."/>
            <person name="Jenkins J."/>
            <person name="Shu S."/>
            <person name="Juenger T.E."/>
            <person name="Schmutz J."/>
        </authorList>
    </citation>
    <scope>NUCLEOTIDE SEQUENCE</scope>
    <source>
        <strain evidence="13">AP13</strain>
    </source>
</reference>
<accession>A0A8T0UC81</accession>
<dbReference type="PANTHER" id="PTHR31734:SF237">
    <property type="entry name" value="AUXIN-RESPONSIVE PROTEIN IAA18"/>
    <property type="match status" value="1"/>
</dbReference>
<feature type="compositionally biased region" description="Low complexity" evidence="11">
    <location>
        <begin position="34"/>
        <end position="43"/>
    </location>
</feature>
<dbReference type="InterPro" id="IPR053793">
    <property type="entry name" value="PB1-like"/>
</dbReference>
<keyword evidence="14" id="KW-1185">Reference proteome</keyword>
<dbReference type="Proteomes" id="UP000823388">
    <property type="component" value="Chromosome 3N"/>
</dbReference>
<feature type="compositionally biased region" description="Basic and acidic residues" evidence="11">
    <location>
        <begin position="64"/>
        <end position="77"/>
    </location>
</feature>
<keyword evidence="6 10" id="KW-0805">Transcription regulation</keyword>